<feature type="repeat" description="TPR" evidence="3">
    <location>
        <begin position="726"/>
        <end position="759"/>
    </location>
</feature>
<feature type="repeat" description="TPR" evidence="3">
    <location>
        <begin position="600"/>
        <end position="633"/>
    </location>
</feature>
<feature type="repeat" description="TPR" evidence="3">
    <location>
        <begin position="684"/>
        <end position="717"/>
    </location>
</feature>
<name>A0A814SNN0_9BILA</name>
<evidence type="ECO:0000313" key="8">
    <source>
        <dbReference type="Proteomes" id="UP000663829"/>
    </source>
</evidence>
<dbReference type="PROSITE" id="PS50005">
    <property type="entry name" value="TPR"/>
    <property type="match status" value="6"/>
</dbReference>
<evidence type="ECO:0000259" key="5">
    <source>
        <dbReference type="Pfam" id="PF03496"/>
    </source>
</evidence>
<dbReference type="PANTHER" id="PTHR45641">
    <property type="entry name" value="TETRATRICOPEPTIDE REPEAT PROTEIN (AFU_ORTHOLOGUE AFUA_6G03870)"/>
    <property type="match status" value="1"/>
</dbReference>
<evidence type="ECO:0000313" key="7">
    <source>
        <dbReference type="EMBL" id="CAF3914251.1"/>
    </source>
</evidence>
<dbReference type="PROSITE" id="PS50293">
    <property type="entry name" value="TPR_REGION"/>
    <property type="match status" value="2"/>
</dbReference>
<dbReference type="InterPro" id="IPR019734">
    <property type="entry name" value="TPR_rpt"/>
</dbReference>
<feature type="repeat" description="TPR" evidence="3">
    <location>
        <begin position="642"/>
        <end position="675"/>
    </location>
</feature>
<dbReference type="PANTHER" id="PTHR45641:SF19">
    <property type="entry name" value="NEPHROCYSTIN-3"/>
    <property type="match status" value="1"/>
</dbReference>
<dbReference type="OrthoDB" id="19588at2759"/>
<feature type="repeat" description="TPR" evidence="3">
    <location>
        <begin position="768"/>
        <end position="801"/>
    </location>
</feature>
<dbReference type="SUPFAM" id="SSF81901">
    <property type="entry name" value="HCP-like"/>
    <property type="match status" value="1"/>
</dbReference>
<dbReference type="Pfam" id="PF13424">
    <property type="entry name" value="TPR_12"/>
    <property type="match status" value="4"/>
</dbReference>
<feature type="compositionally biased region" description="Polar residues" evidence="4">
    <location>
        <begin position="42"/>
        <end position="84"/>
    </location>
</feature>
<keyword evidence="1" id="KW-0677">Repeat</keyword>
<evidence type="ECO:0000256" key="1">
    <source>
        <dbReference type="ARBA" id="ARBA00022737"/>
    </source>
</evidence>
<dbReference type="InterPro" id="IPR003540">
    <property type="entry name" value="ADP-ribosyltransferase"/>
</dbReference>
<dbReference type="Gene3D" id="3.90.176.10">
    <property type="entry name" value="Toxin ADP-ribosyltransferase, Chain A, domain 1"/>
    <property type="match status" value="1"/>
</dbReference>
<dbReference type="Gene3D" id="1.25.40.10">
    <property type="entry name" value="Tetratricopeptide repeat domain"/>
    <property type="match status" value="3"/>
</dbReference>
<dbReference type="EMBL" id="CAJNOQ010006885">
    <property type="protein sequence ID" value="CAF1150685.1"/>
    <property type="molecule type" value="Genomic_DNA"/>
</dbReference>
<sequence>MNSKTKAIVSSSSSISHKYCLGNEKHDTKSLSPTSPLSAVTKISKTLPASSSSVSTKTDENAQSTSEANSSSLQPSTIATSNRTPNDENKESVTLIWLDPNIRSDDDTQRTVAMLREINDFVVFHTHLDSCTDHVKNVQNERIFLVTSGKCAIDLLSRVGTQSQIDSIFIFCLNPNKYKHLQNEYSKIIGIFDEREELVKSIKNNIDLVEKQIQSFSFYNQQKSTRDLSSESASFLWFQLFKDLIIKMPPDNHGKRQMIQKCQEYYRGNRQEVATIQEFSDTYRRADAIRWYTRQSFVYKLINKALRTEDVEQLRIFRFFIADLCSSLAQEYKKMREREKGVLRVYRGVKLSNEEVKKLKENEGKLISMNGFLSTSRLPSVALNFAFQLAKRRDAVLVLFEIEYDLSKLNHYDIVCADVAKFSDHPKEQEVLFDLGATFKIQSVNRVKSNVSHVNLRVTSEGADIAREYIKLNRKELEERSVAVIFGSLLCDMGQYDKSMKYFENLFQNHEGENISDIMFNLGRTHHFRGEYGKALQLYEHSYATMMMSKPVPEKVTARVLNNIGNVYSCKREYDRALDYYSKCLKMREKCLPSDHPHIADTHNNTGSVYNSKREYDRALDYYSKCLKMREKCLPPNHSHIATSLNNIGLVYDNKGEYDRALDYYSKCLKMREKCLPSDHPDIASSLNNIGLVYNSKREYDRALDYYSKCLKIQKKCFPSDHPDIASSMNNIGLVYDNKGEFDRPLDYYSKCLKMREKCLPSDHPDIARILNNIGNVYYKRSDFKRAVECFERCLKIRKKLLPTGHPERVSVKKKLSEVKKFV</sequence>
<dbReference type="SMART" id="SM00028">
    <property type="entry name" value="TPR"/>
    <property type="match status" value="8"/>
</dbReference>
<dbReference type="SUPFAM" id="SSF56399">
    <property type="entry name" value="ADP-ribosylation"/>
    <property type="match status" value="1"/>
</dbReference>
<feature type="region of interest" description="Disordered" evidence="4">
    <location>
        <begin position="42"/>
        <end position="87"/>
    </location>
</feature>
<dbReference type="EMBL" id="CAJOBC010006885">
    <property type="protein sequence ID" value="CAF3914251.1"/>
    <property type="molecule type" value="Genomic_DNA"/>
</dbReference>
<evidence type="ECO:0000256" key="4">
    <source>
        <dbReference type="SAM" id="MobiDB-lite"/>
    </source>
</evidence>
<keyword evidence="2 3" id="KW-0802">TPR repeat</keyword>
<keyword evidence="8" id="KW-1185">Reference proteome</keyword>
<evidence type="ECO:0000313" key="6">
    <source>
        <dbReference type="EMBL" id="CAF1150685.1"/>
    </source>
</evidence>
<feature type="domain" description="ADP ribosyltransferase" evidence="5">
    <location>
        <begin position="282"/>
        <end position="450"/>
    </location>
</feature>
<reference evidence="6" key="1">
    <citation type="submission" date="2021-02" db="EMBL/GenBank/DDBJ databases">
        <authorList>
            <person name="Nowell W R."/>
        </authorList>
    </citation>
    <scope>NUCLEOTIDE SEQUENCE</scope>
</reference>
<comment type="caution">
    <text evidence="6">The sequence shown here is derived from an EMBL/GenBank/DDBJ whole genome shotgun (WGS) entry which is preliminary data.</text>
</comment>
<gene>
    <name evidence="6" type="ORF">GPM918_LOCUS21165</name>
    <name evidence="7" type="ORF">SRO942_LOCUS21162</name>
</gene>
<accession>A0A814SNN0</accession>
<evidence type="ECO:0000256" key="2">
    <source>
        <dbReference type="ARBA" id="ARBA00022803"/>
    </source>
</evidence>
<dbReference type="Proteomes" id="UP000681722">
    <property type="component" value="Unassembled WGS sequence"/>
</dbReference>
<protein>
    <recommendedName>
        <fullName evidence="5">ADP ribosyltransferase domain-containing protein</fullName>
    </recommendedName>
</protein>
<dbReference type="Proteomes" id="UP000663829">
    <property type="component" value="Unassembled WGS sequence"/>
</dbReference>
<dbReference type="PROSITE" id="PS51996">
    <property type="entry name" value="TR_MART"/>
    <property type="match status" value="1"/>
</dbReference>
<dbReference type="PRINTS" id="PR00381">
    <property type="entry name" value="KINESINLIGHT"/>
</dbReference>
<dbReference type="InterPro" id="IPR011990">
    <property type="entry name" value="TPR-like_helical_dom_sf"/>
</dbReference>
<dbReference type="AlphaFoldDB" id="A0A814SNN0"/>
<dbReference type="Pfam" id="PF03496">
    <property type="entry name" value="ADPrib_exo_Tox"/>
    <property type="match status" value="1"/>
</dbReference>
<feature type="repeat" description="TPR" evidence="3">
    <location>
        <begin position="558"/>
        <end position="591"/>
    </location>
</feature>
<proteinExistence type="predicted"/>
<organism evidence="6 8">
    <name type="scientific">Didymodactylos carnosus</name>
    <dbReference type="NCBI Taxonomy" id="1234261"/>
    <lineage>
        <taxon>Eukaryota</taxon>
        <taxon>Metazoa</taxon>
        <taxon>Spiralia</taxon>
        <taxon>Gnathifera</taxon>
        <taxon>Rotifera</taxon>
        <taxon>Eurotatoria</taxon>
        <taxon>Bdelloidea</taxon>
        <taxon>Philodinida</taxon>
        <taxon>Philodinidae</taxon>
        <taxon>Didymodactylos</taxon>
    </lineage>
</organism>
<dbReference type="GO" id="GO:0005576">
    <property type="term" value="C:extracellular region"/>
    <property type="evidence" value="ECO:0007669"/>
    <property type="project" value="InterPro"/>
</dbReference>
<dbReference type="SUPFAM" id="SSF48452">
    <property type="entry name" value="TPR-like"/>
    <property type="match status" value="1"/>
</dbReference>
<evidence type="ECO:0000256" key="3">
    <source>
        <dbReference type="PROSITE-ProRule" id="PRU00339"/>
    </source>
</evidence>